<evidence type="ECO:0000313" key="1">
    <source>
        <dbReference type="EMBL" id="KAK3785123.1"/>
    </source>
</evidence>
<gene>
    <name evidence="1" type="ORF">RRG08_021923</name>
</gene>
<name>A0AAE1AC19_9GAST</name>
<dbReference type="AlphaFoldDB" id="A0AAE1AC19"/>
<sequence>MSEVSYALHENSTFIKSEKRSEVETQWQKETELEENEICVTAHLNIFWGVSTQVEVQETPGLEIKCVNTVGVLTPSLCRYTLPKPRGGNHHGPQSWFEGQGRDELRKPLVSCQYP</sequence>
<dbReference type="EMBL" id="JAWDGP010002165">
    <property type="protein sequence ID" value="KAK3785123.1"/>
    <property type="molecule type" value="Genomic_DNA"/>
</dbReference>
<evidence type="ECO:0000313" key="2">
    <source>
        <dbReference type="Proteomes" id="UP001283361"/>
    </source>
</evidence>
<accession>A0AAE1AC19</accession>
<organism evidence="1 2">
    <name type="scientific">Elysia crispata</name>
    <name type="common">lettuce slug</name>
    <dbReference type="NCBI Taxonomy" id="231223"/>
    <lineage>
        <taxon>Eukaryota</taxon>
        <taxon>Metazoa</taxon>
        <taxon>Spiralia</taxon>
        <taxon>Lophotrochozoa</taxon>
        <taxon>Mollusca</taxon>
        <taxon>Gastropoda</taxon>
        <taxon>Heterobranchia</taxon>
        <taxon>Euthyneura</taxon>
        <taxon>Panpulmonata</taxon>
        <taxon>Sacoglossa</taxon>
        <taxon>Placobranchoidea</taxon>
        <taxon>Plakobranchidae</taxon>
        <taxon>Elysia</taxon>
    </lineage>
</organism>
<reference evidence="1" key="1">
    <citation type="journal article" date="2023" name="G3 (Bethesda)">
        <title>A reference genome for the long-term kleptoplast-retaining sea slug Elysia crispata morphotype clarki.</title>
        <authorList>
            <person name="Eastman K.E."/>
            <person name="Pendleton A.L."/>
            <person name="Shaikh M.A."/>
            <person name="Suttiyut T."/>
            <person name="Ogas R."/>
            <person name="Tomko P."/>
            <person name="Gavelis G."/>
            <person name="Widhalm J.R."/>
            <person name="Wisecaver J.H."/>
        </authorList>
    </citation>
    <scope>NUCLEOTIDE SEQUENCE</scope>
    <source>
        <strain evidence="1">ECLA1</strain>
    </source>
</reference>
<proteinExistence type="predicted"/>
<keyword evidence="2" id="KW-1185">Reference proteome</keyword>
<dbReference type="Proteomes" id="UP001283361">
    <property type="component" value="Unassembled WGS sequence"/>
</dbReference>
<protein>
    <submittedName>
        <fullName evidence="1">Uncharacterized protein</fullName>
    </submittedName>
</protein>
<comment type="caution">
    <text evidence="1">The sequence shown here is derived from an EMBL/GenBank/DDBJ whole genome shotgun (WGS) entry which is preliminary data.</text>
</comment>